<accession>A0A059ADB4</accession>
<reference evidence="6" key="1">
    <citation type="submission" date="2013-07" db="EMBL/GenBank/DDBJ databases">
        <title>The genome of Eucalyptus grandis.</title>
        <authorList>
            <person name="Schmutz J."/>
            <person name="Hayes R."/>
            <person name="Myburg A."/>
            <person name="Tuskan G."/>
            <person name="Grattapaglia D."/>
            <person name="Rokhsar D.S."/>
        </authorList>
    </citation>
    <scope>NUCLEOTIDE SEQUENCE</scope>
    <source>
        <tissue evidence="6">Leaf extractions</tissue>
    </source>
</reference>
<evidence type="ECO:0000256" key="4">
    <source>
        <dbReference type="ARBA" id="ARBA00023163"/>
    </source>
</evidence>
<keyword evidence="5" id="KW-0539">Nucleus</keyword>
<evidence type="ECO:0000256" key="3">
    <source>
        <dbReference type="ARBA" id="ARBA00023015"/>
    </source>
</evidence>
<name>A0A059ADB4_EUCGR</name>
<proteinExistence type="inferred from homology"/>
<dbReference type="STRING" id="71139.A0A059ADB4"/>
<gene>
    <name evidence="6" type="ORF">EUGRSUZ_J01267</name>
</gene>
<keyword evidence="3" id="KW-0805">Transcription regulation</keyword>
<dbReference type="InterPro" id="IPR009072">
    <property type="entry name" value="Histone-fold"/>
</dbReference>
<evidence type="ECO:0000256" key="2">
    <source>
        <dbReference type="ARBA" id="ARBA00007646"/>
    </source>
</evidence>
<dbReference type="CDD" id="cd07979">
    <property type="entry name" value="HFD_TAF9"/>
    <property type="match status" value="1"/>
</dbReference>
<comment type="subcellular location">
    <subcellularLocation>
        <location evidence="1">Nucleus</location>
    </subcellularLocation>
</comment>
<keyword evidence="4" id="KW-0804">Transcription</keyword>
<dbReference type="InParanoid" id="A0A059ADB4"/>
<dbReference type="EMBL" id="KK198762">
    <property type="protein sequence ID" value="KCW51818.1"/>
    <property type="molecule type" value="Genomic_DNA"/>
</dbReference>
<dbReference type="GO" id="GO:0000124">
    <property type="term" value="C:SAGA complex"/>
    <property type="evidence" value="ECO:0000318"/>
    <property type="project" value="GO_Central"/>
</dbReference>
<dbReference type="GO" id="GO:0003713">
    <property type="term" value="F:transcription coactivator activity"/>
    <property type="evidence" value="ECO:0000318"/>
    <property type="project" value="GO_Central"/>
</dbReference>
<comment type="similarity">
    <text evidence="2">Belongs to the TAF9 family.</text>
</comment>
<evidence type="ECO:0000256" key="5">
    <source>
        <dbReference type="ARBA" id="ARBA00023242"/>
    </source>
</evidence>
<dbReference type="InterPro" id="IPR003162">
    <property type="entry name" value="TFIID-31"/>
</dbReference>
<dbReference type="Gramene" id="KCW51818">
    <property type="protein sequence ID" value="KCW51818"/>
    <property type="gene ID" value="EUGRSUZ_J01267"/>
</dbReference>
<dbReference type="PANTHER" id="PTHR48068">
    <property type="entry name" value="TAF9 RNA POLYMERASE II, TATA BOX-BINDING PROTEIN (TBP)-ASSOCIATED FACTOR"/>
    <property type="match status" value="1"/>
</dbReference>
<sequence>MAENDEDLQIPRDAKIIKSLLQSIGIEEYEPYVVHQMLELWYKYAGDVLTDAELYSEHASRVLLELAKIRNKIPLPRTVAGPGTLLPPELDTLIFPNYQLTIPEKQPLEELEQDEVAKLNPSLEQSMETVQHIHRKFSFPLSKQTN</sequence>
<dbReference type="SUPFAM" id="SSF47113">
    <property type="entry name" value="Histone-fold"/>
    <property type="match status" value="1"/>
</dbReference>
<dbReference type="Gene3D" id="1.10.20.10">
    <property type="entry name" value="Histone, subunit A"/>
    <property type="match status" value="1"/>
</dbReference>
<dbReference type="PANTHER" id="PTHR48068:SF4">
    <property type="entry name" value="TATA-BOX BINDING PROTEIN ASSOCIATED FACTOR 9"/>
    <property type="match status" value="1"/>
</dbReference>
<protein>
    <recommendedName>
        <fullName evidence="7">Transcription initiation factor TFIID subunit 9</fullName>
    </recommendedName>
</protein>
<evidence type="ECO:0008006" key="7">
    <source>
        <dbReference type="Google" id="ProtNLM"/>
    </source>
</evidence>
<dbReference type="InterPro" id="IPR051431">
    <property type="entry name" value="TFIID_subunit_9"/>
</dbReference>
<dbReference type="GO" id="GO:0005669">
    <property type="term" value="C:transcription factor TFIID complex"/>
    <property type="evidence" value="ECO:0000318"/>
    <property type="project" value="GO_Central"/>
</dbReference>
<organism evidence="6">
    <name type="scientific">Eucalyptus grandis</name>
    <name type="common">Flooded gum</name>
    <dbReference type="NCBI Taxonomy" id="71139"/>
    <lineage>
        <taxon>Eukaryota</taxon>
        <taxon>Viridiplantae</taxon>
        <taxon>Streptophyta</taxon>
        <taxon>Embryophyta</taxon>
        <taxon>Tracheophyta</taxon>
        <taxon>Spermatophyta</taxon>
        <taxon>Magnoliopsida</taxon>
        <taxon>eudicotyledons</taxon>
        <taxon>Gunneridae</taxon>
        <taxon>Pentapetalae</taxon>
        <taxon>rosids</taxon>
        <taxon>malvids</taxon>
        <taxon>Myrtales</taxon>
        <taxon>Myrtaceae</taxon>
        <taxon>Myrtoideae</taxon>
        <taxon>Eucalypteae</taxon>
        <taxon>Eucalyptus</taxon>
    </lineage>
</organism>
<dbReference type="GO" id="GO:0051123">
    <property type="term" value="P:RNA polymerase II preinitiation complex assembly"/>
    <property type="evidence" value="ECO:0000318"/>
    <property type="project" value="GO_Central"/>
</dbReference>
<evidence type="ECO:0000256" key="1">
    <source>
        <dbReference type="ARBA" id="ARBA00004123"/>
    </source>
</evidence>
<evidence type="ECO:0000313" key="6">
    <source>
        <dbReference type="EMBL" id="KCW51818.1"/>
    </source>
</evidence>
<dbReference type="Pfam" id="PF02291">
    <property type="entry name" value="TFIID-31kDa"/>
    <property type="match status" value="1"/>
</dbReference>
<dbReference type="AlphaFoldDB" id="A0A059ADB4"/>
<dbReference type="GO" id="GO:0046982">
    <property type="term" value="F:protein heterodimerization activity"/>
    <property type="evidence" value="ECO:0007669"/>
    <property type="project" value="InterPro"/>
</dbReference>